<feature type="transmembrane region" description="Helical" evidence="7">
    <location>
        <begin position="281"/>
        <end position="303"/>
    </location>
</feature>
<evidence type="ECO:0000259" key="8">
    <source>
        <dbReference type="PROSITE" id="PS50850"/>
    </source>
</evidence>
<dbReference type="InterPro" id="IPR020846">
    <property type="entry name" value="MFS_dom"/>
</dbReference>
<keyword evidence="5 7" id="KW-1133">Transmembrane helix</keyword>
<feature type="transmembrane region" description="Helical" evidence="7">
    <location>
        <begin position="107"/>
        <end position="131"/>
    </location>
</feature>
<organism evidence="9 10">
    <name type="scientific">Paenibacillus abyssi</name>
    <dbReference type="NCBI Taxonomy" id="1340531"/>
    <lineage>
        <taxon>Bacteria</taxon>
        <taxon>Bacillati</taxon>
        <taxon>Bacillota</taxon>
        <taxon>Bacilli</taxon>
        <taxon>Bacillales</taxon>
        <taxon>Paenibacillaceae</taxon>
        <taxon>Paenibacillus</taxon>
    </lineage>
</organism>
<evidence type="ECO:0000313" key="9">
    <source>
        <dbReference type="EMBL" id="GGG15351.1"/>
    </source>
</evidence>
<keyword evidence="2" id="KW-0813">Transport</keyword>
<dbReference type="PANTHER" id="PTHR43124">
    <property type="entry name" value="PURINE EFFLUX PUMP PBUE"/>
    <property type="match status" value="1"/>
</dbReference>
<feature type="transmembrane region" description="Helical" evidence="7">
    <location>
        <begin position="375"/>
        <end position="397"/>
    </location>
</feature>
<evidence type="ECO:0000256" key="3">
    <source>
        <dbReference type="ARBA" id="ARBA00022475"/>
    </source>
</evidence>
<dbReference type="GO" id="GO:0005886">
    <property type="term" value="C:plasma membrane"/>
    <property type="evidence" value="ECO:0007669"/>
    <property type="project" value="UniProtKB-SubCell"/>
</dbReference>
<feature type="domain" description="Major facilitator superfamily (MFS) profile" evidence="8">
    <location>
        <begin position="41"/>
        <end position="428"/>
    </location>
</feature>
<keyword evidence="3" id="KW-1003">Cell membrane</keyword>
<feature type="transmembrane region" description="Helical" evidence="7">
    <location>
        <begin position="246"/>
        <end position="269"/>
    </location>
</feature>
<feature type="transmembrane region" description="Helical" evidence="7">
    <location>
        <begin position="42"/>
        <end position="63"/>
    </location>
</feature>
<dbReference type="AlphaFoldDB" id="A0A917FZK9"/>
<feature type="transmembrane region" description="Helical" evidence="7">
    <location>
        <begin position="340"/>
        <end position="363"/>
    </location>
</feature>
<reference evidence="9" key="1">
    <citation type="journal article" date="2014" name="Int. J. Syst. Evol. Microbiol.">
        <title>Complete genome sequence of Corynebacterium casei LMG S-19264T (=DSM 44701T), isolated from a smear-ripened cheese.</title>
        <authorList>
            <consortium name="US DOE Joint Genome Institute (JGI-PGF)"/>
            <person name="Walter F."/>
            <person name="Albersmeier A."/>
            <person name="Kalinowski J."/>
            <person name="Ruckert C."/>
        </authorList>
    </citation>
    <scope>NUCLEOTIDE SEQUENCE</scope>
    <source>
        <strain evidence="9">CGMCC 1.12987</strain>
    </source>
</reference>
<dbReference type="Gene3D" id="1.20.1250.20">
    <property type="entry name" value="MFS general substrate transporter like domains"/>
    <property type="match status" value="1"/>
</dbReference>
<dbReference type="PRINTS" id="PR01035">
    <property type="entry name" value="TCRTETA"/>
</dbReference>
<feature type="transmembrane region" description="Helical" evidence="7">
    <location>
        <begin position="315"/>
        <end position="334"/>
    </location>
</feature>
<reference evidence="9" key="2">
    <citation type="submission" date="2020-09" db="EMBL/GenBank/DDBJ databases">
        <authorList>
            <person name="Sun Q."/>
            <person name="Zhou Y."/>
        </authorList>
    </citation>
    <scope>NUCLEOTIDE SEQUENCE</scope>
    <source>
        <strain evidence="9">CGMCC 1.12987</strain>
    </source>
</reference>
<dbReference type="InterPro" id="IPR011701">
    <property type="entry name" value="MFS"/>
</dbReference>
<dbReference type="SUPFAM" id="SSF103473">
    <property type="entry name" value="MFS general substrate transporter"/>
    <property type="match status" value="1"/>
</dbReference>
<comment type="caution">
    <text evidence="9">The sequence shown here is derived from an EMBL/GenBank/DDBJ whole genome shotgun (WGS) entry which is preliminary data.</text>
</comment>
<keyword evidence="6 7" id="KW-0472">Membrane</keyword>
<dbReference type="CDD" id="cd17474">
    <property type="entry name" value="MFS_YfmO_like"/>
    <property type="match status" value="1"/>
</dbReference>
<name>A0A917FZK9_9BACL</name>
<evidence type="ECO:0000256" key="4">
    <source>
        <dbReference type="ARBA" id="ARBA00022692"/>
    </source>
</evidence>
<proteinExistence type="predicted"/>
<dbReference type="PROSITE" id="PS50850">
    <property type="entry name" value="MFS"/>
    <property type="match status" value="1"/>
</dbReference>
<dbReference type="EMBL" id="BMGR01000012">
    <property type="protein sequence ID" value="GGG15351.1"/>
    <property type="molecule type" value="Genomic_DNA"/>
</dbReference>
<dbReference type="Pfam" id="PF07690">
    <property type="entry name" value="MFS_1"/>
    <property type="match status" value="1"/>
</dbReference>
<comment type="subcellular location">
    <subcellularLocation>
        <location evidence="1">Cell membrane</location>
        <topology evidence="1">Multi-pass membrane protein</topology>
    </subcellularLocation>
</comment>
<gene>
    <name evidence="9" type="primary">yitG</name>
    <name evidence="9" type="ORF">GCM10010916_35360</name>
</gene>
<dbReference type="RefSeq" id="WP_373289343.1">
    <property type="nucleotide sequence ID" value="NZ_BMGR01000012.1"/>
</dbReference>
<keyword evidence="4 7" id="KW-0812">Transmembrane</keyword>
<evidence type="ECO:0000256" key="5">
    <source>
        <dbReference type="ARBA" id="ARBA00022989"/>
    </source>
</evidence>
<dbReference type="GO" id="GO:0022857">
    <property type="term" value="F:transmembrane transporter activity"/>
    <property type="evidence" value="ECO:0007669"/>
    <property type="project" value="InterPro"/>
</dbReference>
<dbReference type="InterPro" id="IPR050189">
    <property type="entry name" value="MFS_Efflux_Transporters"/>
</dbReference>
<keyword evidence="10" id="KW-1185">Reference proteome</keyword>
<dbReference type="InterPro" id="IPR001958">
    <property type="entry name" value="Tet-R_TetA/multi-R_MdtG-like"/>
</dbReference>
<evidence type="ECO:0000256" key="6">
    <source>
        <dbReference type="ARBA" id="ARBA00023136"/>
    </source>
</evidence>
<evidence type="ECO:0000256" key="7">
    <source>
        <dbReference type="SAM" id="Phobius"/>
    </source>
</evidence>
<dbReference type="Proteomes" id="UP000644756">
    <property type="component" value="Unassembled WGS sequence"/>
</dbReference>
<evidence type="ECO:0000256" key="2">
    <source>
        <dbReference type="ARBA" id="ARBA00022448"/>
    </source>
</evidence>
<dbReference type="PANTHER" id="PTHR43124:SF3">
    <property type="entry name" value="CHLORAMPHENICOL EFFLUX PUMP RV0191"/>
    <property type="match status" value="1"/>
</dbReference>
<feature type="transmembrane region" description="Helical" evidence="7">
    <location>
        <begin position="193"/>
        <end position="217"/>
    </location>
</feature>
<sequence>MQKSKSKWPWIVIDRRQRTSEPLTQNKSETKQSTSSSKWKEYVALATVPMVLVLGNSMLVPILPDMERELSISGFQSSLIITLFSVTAGIFIPFAGYLSDRFSRKAIILPSLGLYGAAGILAGFGAVWGSYGVVIAARTLQGLGAAGTAPIAMALVGDMYKDGNESEALGLIEASNGAGKVISPILGSLLALIIWYAAFFAFPIFCALSFIAVMFMIKEPSSKQGPPPIRQYVKQIADVFRKKGRWLIPAFLAGSLALFILFGVLFFLSDLLEKEPYHIDGVAKGGVLAIPLLGLVVTAYLSGRIIKNNGHLMRIFMNAGLLGMAVSLGAAIILHKQLIWLIALLTLSSIGTGLLLPCLNTLITGSVERTHRGMVTSLYSSLRFLGVAFGPPIFGFLTSKSQTILFVIVSIMALAALIMVFFMIKPPKKAGDTAAK</sequence>
<feature type="transmembrane region" description="Helical" evidence="7">
    <location>
        <begin position="403"/>
        <end position="424"/>
    </location>
</feature>
<dbReference type="InterPro" id="IPR036259">
    <property type="entry name" value="MFS_trans_sf"/>
</dbReference>
<protein>
    <submittedName>
        <fullName evidence="9">MFS-type transporter YitG</fullName>
    </submittedName>
</protein>
<evidence type="ECO:0000313" key="10">
    <source>
        <dbReference type="Proteomes" id="UP000644756"/>
    </source>
</evidence>
<accession>A0A917FZK9</accession>
<feature type="transmembrane region" description="Helical" evidence="7">
    <location>
        <begin position="75"/>
        <end position="95"/>
    </location>
</feature>
<evidence type="ECO:0000256" key="1">
    <source>
        <dbReference type="ARBA" id="ARBA00004651"/>
    </source>
</evidence>